<dbReference type="PANTHER" id="PTHR45649">
    <property type="entry name" value="AMINO-ACID PERMEASE BAT1"/>
    <property type="match status" value="1"/>
</dbReference>
<keyword evidence="4 6" id="KW-1133">Transmembrane helix</keyword>
<evidence type="ECO:0000256" key="2">
    <source>
        <dbReference type="ARBA" id="ARBA00022448"/>
    </source>
</evidence>
<dbReference type="GO" id="GO:0022857">
    <property type="term" value="F:transmembrane transporter activity"/>
    <property type="evidence" value="ECO:0007669"/>
    <property type="project" value="InterPro"/>
</dbReference>
<dbReference type="PIRSF" id="PIRSF006060">
    <property type="entry name" value="AA_transporter"/>
    <property type="match status" value="1"/>
</dbReference>
<evidence type="ECO:0008006" key="9">
    <source>
        <dbReference type="Google" id="ProtNLM"/>
    </source>
</evidence>
<dbReference type="OrthoDB" id="4476201at2759"/>
<dbReference type="Proteomes" id="UP000622797">
    <property type="component" value="Unassembled WGS sequence"/>
</dbReference>
<feature type="transmembrane region" description="Helical" evidence="6">
    <location>
        <begin position="279"/>
        <end position="302"/>
    </location>
</feature>
<accession>A0A8H4U9S2</accession>
<reference evidence="7" key="2">
    <citation type="submission" date="2020-05" db="EMBL/GenBank/DDBJ databases">
        <authorList>
            <person name="Kim H.-S."/>
            <person name="Proctor R.H."/>
            <person name="Brown D.W."/>
        </authorList>
    </citation>
    <scope>NUCLEOTIDE SEQUENCE</scope>
    <source>
        <strain evidence="7">NRRL 20472</strain>
    </source>
</reference>
<feature type="transmembrane region" description="Helical" evidence="6">
    <location>
        <begin position="195"/>
        <end position="217"/>
    </location>
</feature>
<evidence type="ECO:0000256" key="1">
    <source>
        <dbReference type="ARBA" id="ARBA00004141"/>
    </source>
</evidence>
<dbReference type="Gene3D" id="1.20.1740.10">
    <property type="entry name" value="Amino acid/polyamine transporter I"/>
    <property type="match status" value="1"/>
</dbReference>
<feature type="transmembrane region" description="Helical" evidence="6">
    <location>
        <begin position="419"/>
        <end position="440"/>
    </location>
</feature>
<evidence type="ECO:0000256" key="4">
    <source>
        <dbReference type="ARBA" id="ARBA00022989"/>
    </source>
</evidence>
<keyword evidence="5 6" id="KW-0472">Membrane</keyword>
<evidence type="ECO:0000313" key="7">
    <source>
        <dbReference type="EMBL" id="KAF4972493.1"/>
    </source>
</evidence>
<feature type="transmembrane region" description="Helical" evidence="6">
    <location>
        <begin position="168"/>
        <end position="189"/>
    </location>
</feature>
<feature type="transmembrane region" description="Helical" evidence="6">
    <location>
        <begin position="80"/>
        <end position="105"/>
    </location>
</feature>
<protein>
    <recommendedName>
        <fullName evidence="9">Choline transport protein</fullName>
    </recommendedName>
</protein>
<keyword evidence="2" id="KW-0813">Transport</keyword>
<comment type="subcellular location">
    <subcellularLocation>
        <location evidence="1">Membrane</location>
        <topology evidence="1">Multi-pass membrane protein</topology>
    </subcellularLocation>
</comment>
<feature type="transmembrane region" description="Helical" evidence="6">
    <location>
        <begin position="238"/>
        <end position="259"/>
    </location>
</feature>
<comment type="caution">
    <text evidence="7">The sequence shown here is derived from an EMBL/GenBank/DDBJ whole genome shotgun (WGS) entry which is preliminary data.</text>
</comment>
<name>A0A8H4U9S2_9HYPO</name>
<evidence type="ECO:0000313" key="8">
    <source>
        <dbReference type="Proteomes" id="UP000622797"/>
    </source>
</evidence>
<keyword evidence="3 6" id="KW-0812">Transmembrane</keyword>
<reference evidence="7" key="1">
    <citation type="journal article" date="2020" name="BMC Genomics">
        <title>Correction to: Identification and distribution of gene clusters required for synthesis of sphingolipid metabolism inhibitors in diverse species of the filamentous fungus Fusarium.</title>
        <authorList>
            <person name="Kim H.S."/>
            <person name="Lohmar J.M."/>
            <person name="Busman M."/>
            <person name="Brown D.W."/>
            <person name="Naumann T.A."/>
            <person name="Divon H.H."/>
            <person name="Lysoe E."/>
            <person name="Uhlig S."/>
            <person name="Proctor R.H."/>
        </authorList>
    </citation>
    <scope>NUCLEOTIDE SEQUENCE</scope>
    <source>
        <strain evidence="7">NRRL 20472</strain>
    </source>
</reference>
<dbReference type="InterPro" id="IPR002293">
    <property type="entry name" value="AA/rel_permease1"/>
</dbReference>
<evidence type="ECO:0000256" key="5">
    <source>
        <dbReference type="ARBA" id="ARBA00023136"/>
    </source>
</evidence>
<proteinExistence type="predicted"/>
<feature type="transmembrane region" description="Helical" evidence="6">
    <location>
        <begin position="44"/>
        <end position="68"/>
    </location>
</feature>
<evidence type="ECO:0000256" key="3">
    <source>
        <dbReference type="ARBA" id="ARBA00022692"/>
    </source>
</evidence>
<organism evidence="7 8">
    <name type="scientific">Fusarium sarcochroum</name>
    <dbReference type="NCBI Taxonomy" id="1208366"/>
    <lineage>
        <taxon>Eukaryota</taxon>
        <taxon>Fungi</taxon>
        <taxon>Dikarya</taxon>
        <taxon>Ascomycota</taxon>
        <taxon>Pezizomycotina</taxon>
        <taxon>Sordariomycetes</taxon>
        <taxon>Hypocreomycetidae</taxon>
        <taxon>Hypocreales</taxon>
        <taxon>Nectriaceae</taxon>
        <taxon>Fusarium</taxon>
        <taxon>Fusarium lateritium species complex</taxon>
    </lineage>
</organism>
<dbReference type="Pfam" id="PF13520">
    <property type="entry name" value="AA_permease_2"/>
    <property type="match status" value="1"/>
</dbReference>
<dbReference type="PANTHER" id="PTHR45649:SF19">
    <property type="entry name" value="TRANSPORTER, PUTATIVE (EUROFUNG)-RELATED"/>
    <property type="match status" value="1"/>
</dbReference>
<feature type="transmembrane region" description="Helical" evidence="6">
    <location>
        <begin position="394"/>
        <end position="413"/>
    </location>
</feature>
<feature type="transmembrane region" description="Helical" evidence="6">
    <location>
        <begin position="323"/>
        <end position="345"/>
    </location>
</feature>
<gene>
    <name evidence="7" type="ORF">FSARC_965</name>
</gene>
<dbReference type="EMBL" id="JABEXW010000056">
    <property type="protein sequence ID" value="KAF4972493.1"/>
    <property type="molecule type" value="Genomic_DNA"/>
</dbReference>
<dbReference type="GO" id="GO:0016020">
    <property type="term" value="C:membrane"/>
    <property type="evidence" value="ECO:0007669"/>
    <property type="project" value="UniProtKB-SubCell"/>
</dbReference>
<sequence length="453" mass="49886">MDNDIKKSLELEKHRRHDHFEIAEGSNNMVLEQLGLESQMKKDIGPFAILCVGFNICNSWVGLAATMVIGMEQGGSITVIYGMIVVLVCLGCSALTMAELSSVYPTAGGPYHWTSILAPSKVNGFMSYTCAVLNIFGWLSITSGVVIQPGQFIEAMRIFFHPEVEPSAWQYFLFFQAVNIVALVHNNFLQRRIHWVHDVGFIFSLTSFAVITITCLSRTSSYNSNDFVWKTFINKTGWNSDAVVFLTGMANPNFMFAGIDGAVHLAEEVTDAAKTVPRALMSTIAIGFTTAFAFPLAMLYSLDDFDKVLENATGRCPDLRNLVPVWALVANSAVIFIIGCIYLGSTSAFNAFIGSGLLLQQCSFAMPAGLLLWHRRAEKVLPESRPFKLGALGWVANLVTLLFAPLITIMYCFPVELPVAAGTMMVGVMAMFAAVNWFLYGRKHYKGPRLPAM</sequence>
<feature type="transmembrane region" description="Helical" evidence="6">
    <location>
        <begin position="125"/>
        <end position="147"/>
    </location>
</feature>
<keyword evidence="8" id="KW-1185">Reference proteome</keyword>
<evidence type="ECO:0000256" key="6">
    <source>
        <dbReference type="SAM" id="Phobius"/>
    </source>
</evidence>
<feature type="transmembrane region" description="Helical" evidence="6">
    <location>
        <begin position="351"/>
        <end position="373"/>
    </location>
</feature>
<dbReference type="AlphaFoldDB" id="A0A8H4U9S2"/>